<protein>
    <submittedName>
        <fullName evidence="1">Uncharacterized protein</fullName>
    </submittedName>
</protein>
<comment type="caution">
    <text evidence="1">The sequence shown here is derived from an EMBL/GenBank/DDBJ whole genome shotgun (WGS) entry which is preliminary data.</text>
</comment>
<keyword evidence="2" id="KW-1185">Reference proteome</keyword>
<dbReference type="EMBL" id="JAFCMP010000521">
    <property type="protein sequence ID" value="KAG5177856.1"/>
    <property type="molecule type" value="Genomic_DNA"/>
</dbReference>
<proteinExistence type="predicted"/>
<evidence type="ECO:0000313" key="2">
    <source>
        <dbReference type="Proteomes" id="UP000664859"/>
    </source>
</evidence>
<evidence type="ECO:0000313" key="1">
    <source>
        <dbReference type="EMBL" id="KAG5177856.1"/>
    </source>
</evidence>
<name>A0A835YLT6_9STRA</name>
<gene>
    <name evidence="1" type="ORF">JKP88DRAFT_248587</name>
</gene>
<dbReference type="Proteomes" id="UP000664859">
    <property type="component" value="Unassembled WGS sequence"/>
</dbReference>
<organism evidence="1 2">
    <name type="scientific">Tribonema minus</name>
    <dbReference type="NCBI Taxonomy" id="303371"/>
    <lineage>
        <taxon>Eukaryota</taxon>
        <taxon>Sar</taxon>
        <taxon>Stramenopiles</taxon>
        <taxon>Ochrophyta</taxon>
        <taxon>PX clade</taxon>
        <taxon>Xanthophyceae</taxon>
        <taxon>Tribonematales</taxon>
        <taxon>Tribonemataceae</taxon>
        <taxon>Tribonema</taxon>
    </lineage>
</organism>
<reference evidence="1" key="1">
    <citation type="submission" date="2021-02" db="EMBL/GenBank/DDBJ databases">
        <title>First Annotated Genome of the Yellow-green Alga Tribonema minus.</title>
        <authorList>
            <person name="Mahan K.M."/>
        </authorList>
    </citation>
    <scope>NUCLEOTIDE SEQUENCE</scope>
    <source>
        <strain evidence="1">UTEX B ZZ1240</strain>
    </source>
</reference>
<sequence>MTIVYEYLSCTSTASEMMYEYSSCTSMASEIMYEYSSCTSTAPGCMYEYSYSTSTASEIMYFEVRVLVQYEYFRTSVLRHVRIVLMNSLMEVILALAYPPPPDRLMFRTNDTHRAAATELRAHAIHSWYSYKHSWYSYMDEYETLLVRSGIYVRVLVLYEYGLRKHVRVLVLYEYGLRNHVRVLVLYEYGLRNHVRVLVQYEYFRTSASTSTSNE</sequence>
<accession>A0A835YLT6</accession>
<dbReference type="AlphaFoldDB" id="A0A835YLT6"/>